<dbReference type="OrthoDB" id="6425807at2759"/>
<reference evidence="2 3" key="1">
    <citation type="submission" date="2013-11" db="EMBL/GenBank/DDBJ databases">
        <title>Genome sequencing of Stegodyphus mimosarum.</title>
        <authorList>
            <person name="Bechsgaard J."/>
        </authorList>
    </citation>
    <scope>NUCLEOTIDE SEQUENCE [LARGE SCALE GENOMIC DNA]</scope>
</reference>
<protein>
    <submittedName>
        <fullName evidence="2">Transposable element Tcb1 transposase</fullName>
    </submittedName>
</protein>
<dbReference type="GO" id="GO:0003676">
    <property type="term" value="F:nucleic acid binding"/>
    <property type="evidence" value="ECO:0007669"/>
    <property type="project" value="InterPro"/>
</dbReference>
<dbReference type="Proteomes" id="UP000054359">
    <property type="component" value="Unassembled WGS sequence"/>
</dbReference>
<name>A0A087TFJ0_STEMI</name>
<keyword evidence="3" id="KW-1185">Reference proteome</keyword>
<evidence type="ECO:0000259" key="1">
    <source>
        <dbReference type="Pfam" id="PF13358"/>
    </source>
</evidence>
<feature type="domain" description="Tc1-like transposase DDE" evidence="1">
    <location>
        <begin position="25"/>
        <end position="105"/>
    </location>
</feature>
<proteinExistence type="predicted"/>
<dbReference type="AlphaFoldDB" id="A0A087TFJ0"/>
<dbReference type="Gene3D" id="3.30.420.10">
    <property type="entry name" value="Ribonuclease H-like superfamily/Ribonuclease H"/>
    <property type="match status" value="1"/>
</dbReference>
<sequence>MVWGGIIFDHKVSLVHINGNLTADRYVTQILEPFVLPWLQGPPNTVFQQDNAKPHVGRRTLNSLTGLGILPWPAASPDQNPIEHLWDVIERDINRGPRQQTLDDLHTALDVA</sequence>
<dbReference type="InterPro" id="IPR036397">
    <property type="entry name" value="RNaseH_sf"/>
</dbReference>
<dbReference type="Pfam" id="PF13358">
    <property type="entry name" value="DDE_3"/>
    <property type="match status" value="1"/>
</dbReference>
<evidence type="ECO:0000313" key="3">
    <source>
        <dbReference type="Proteomes" id="UP000054359"/>
    </source>
</evidence>
<feature type="non-terminal residue" evidence="2">
    <location>
        <position position="112"/>
    </location>
</feature>
<evidence type="ECO:0000313" key="2">
    <source>
        <dbReference type="EMBL" id="KFM63879.1"/>
    </source>
</evidence>
<accession>A0A087TFJ0</accession>
<gene>
    <name evidence="2" type="ORF">X975_16105</name>
</gene>
<dbReference type="OMA" id="ERDINRG"/>
<organism evidence="2 3">
    <name type="scientific">Stegodyphus mimosarum</name>
    <name type="common">African social velvet spider</name>
    <dbReference type="NCBI Taxonomy" id="407821"/>
    <lineage>
        <taxon>Eukaryota</taxon>
        <taxon>Metazoa</taxon>
        <taxon>Ecdysozoa</taxon>
        <taxon>Arthropoda</taxon>
        <taxon>Chelicerata</taxon>
        <taxon>Arachnida</taxon>
        <taxon>Araneae</taxon>
        <taxon>Araneomorphae</taxon>
        <taxon>Entelegynae</taxon>
        <taxon>Eresoidea</taxon>
        <taxon>Eresidae</taxon>
        <taxon>Stegodyphus</taxon>
    </lineage>
</organism>
<dbReference type="EMBL" id="KK114982">
    <property type="protein sequence ID" value="KFM63879.1"/>
    <property type="molecule type" value="Genomic_DNA"/>
</dbReference>
<dbReference type="InterPro" id="IPR038717">
    <property type="entry name" value="Tc1-like_DDE_dom"/>
</dbReference>